<organism evidence="1 2">
    <name type="scientific">Sphingobacterium detergens</name>
    <dbReference type="NCBI Taxonomy" id="1145106"/>
    <lineage>
        <taxon>Bacteria</taxon>
        <taxon>Pseudomonadati</taxon>
        <taxon>Bacteroidota</taxon>
        <taxon>Sphingobacteriia</taxon>
        <taxon>Sphingobacteriales</taxon>
        <taxon>Sphingobacteriaceae</taxon>
        <taxon>Sphingobacterium</taxon>
    </lineage>
</organism>
<accession>A0A420B7Z4</accession>
<reference evidence="1 2" key="1">
    <citation type="submission" date="2018-09" db="EMBL/GenBank/DDBJ databases">
        <title>Genomic Encyclopedia of Type Strains, Phase III (KMG-III): the genomes of soil and plant-associated and newly described type strains.</title>
        <authorList>
            <person name="Whitman W."/>
        </authorList>
    </citation>
    <scope>NUCLEOTIDE SEQUENCE [LARGE SCALE GENOMIC DNA]</scope>
    <source>
        <strain evidence="1 2">CECT 7938</strain>
    </source>
</reference>
<dbReference type="RefSeq" id="WP_120259785.1">
    <property type="nucleotide sequence ID" value="NZ_RAPY01000002.1"/>
</dbReference>
<dbReference type="AlphaFoldDB" id="A0A420B7Z4"/>
<gene>
    <name evidence="1" type="ORF">DFQ12_3025</name>
</gene>
<keyword evidence="2" id="KW-1185">Reference proteome</keyword>
<evidence type="ECO:0000313" key="2">
    <source>
        <dbReference type="Proteomes" id="UP000286246"/>
    </source>
</evidence>
<sequence>MKSLLSILLIVFIAACGSSESEKTKEISIAIPEQSIQVKPVRNLVYDSLDVEYGKKGFNDFTDAIGEFKMIDAIAAYFANPNNGKFNRKILERETEIRNQIYNQWLTKHNLQKQLFEKDSYNDAIEWGNLGHKNSHVRYISFGEIIRKRHFSASMSIKRAIQLIESN</sequence>
<evidence type="ECO:0000313" key="1">
    <source>
        <dbReference type="EMBL" id="RKE52779.1"/>
    </source>
</evidence>
<proteinExistence type="predicted"/>
<dbReference type="EMBL" id="RAPY01000002">
    <property type="protein sequence ID" value="RKE52779.1"/>
    <property type="molecule type" value="Genomic_DNA"/>
</dbReference>
<dbReference type="Proteomes" id="UP000286246">
    <property type="component" value="Unassembled WGS sequence"/>
</dbReference>
<dbReference type="PROSITE" id="PS51257">
    <property type="entry name" value="PROKAR_LIPOPROTEIN"/>
    <property type="match status" value="1"/>
</dbReference>
<protein>
    <submittedName>
        <fullName evidence="1">Uncharacterized protein</fullName>
    </submittedName>
</protein>
<comment type="caution">
    <text evidence="1">The sequence shown here is derived from an EMBL/GenBank/DDBJ whole genome shotgun (WGS) entry which is preliminary data.</text>
</comment>
<name>A0A420B7Z4_SPHD1</name>